<evidence type="ECO:0000256" key="4">
    <source>
        <dbReference type="ARBA" id="ARBA00022803"/>
    </source>
</evidence>
<comment type="pathway">
    <text evidence="1">Protein modification; protein glycosylation.</text>
</comment>
<feature type="domain" description="O-GlcNAc transferase C-terminal" evidence="5">
    <location>
        <begin position="2"/>
        <end position="56"/>
    </location>
</feature>
<dbReference type="PANTHER" id="PTHR44366">
    <property type="entry name" value="UDP-N-ACETYLGLUCOSAMINE--PEPTIDE N-ACETYLGLUCOSAMINYLTRANSFERASE 110 KDA SUBUNIT"/>
    <property type="match status" value="1"/>
</dbReference>
<evidence type="ECO:0000256" key="2">
    <source>
        <dbReference type="ARBA" id="ARBA00022679"/>
    </source>
</evidence>
<dbReference type="Gene3D" id="3.40.50.11380">
    <property type="match status" value="1"/>
</dbReference>
<protein>
    <recommendedName>
        <fullName evidence="5">O-GlcNAc transferase C-terminal domain-containing protein</fullName>
    </recommendedName>
</protein>
<evidence type="ECO:0000259" key="5">
    <source>
        <dbReference type="Pfam" id="PF13844"/>
    </source>
</evidence>
<keyword evidence="4" id="KW-0802">TPR repeat</keyword>
<dbReference type="PANTHER" id="PTHR44366:SF1">
    <property type="entry name" value="UDP-N-ACETYLGLUCOSAMINE--PEPTIDE N-ACETYLGLUCOSAMINYLTRANSFERASE 110 KDA SUBUNIT"/>
    <property type="match status" value="1"/>
</dbReference>
<dbReference type="RefSeq" id="WP_243920239.1">
    <property type="nucleotide sequence ID" value="NZ_JALHLG010000009.1"/>
</dbReference>
<dbReference type="InterPro" id="IPR037919">
    <property type="entry name" value="OGT"/>
</dbReference>
<dbReference type="Proteomes" id="UP001202281">
    <property type="component" value="Unassembled WGS sequence"/>
</dbReference>
<gene>
    <name evidence="6" type="ORF">MTR66_09070</name>
</gene>
<keyword evidence="7" id="KW-1185">Reference proteome</keyword>
<comment type="caution">
    <text evidence="6">The sequence shown here is derived from an EMBL/GenBank/DDBJ whole genome shotgun (WGS) entry which is preliminary data.</text>
</comment>
<organism evidence="6 7">
    <name type="scientific">Novosphingobium beihaiensis</name>
    <dbReference type="NCBI Taxonomy" id="2930389"/>
    <lineage>
        <taxon>Bacteria</taxon>
        <taxon>Pseudomonadati</taxon>
        <taxon>Pseudomonadota</taxon>
        <taxon>Alphaproteobacteria</taxon>
        <taxon>Sphingomonadales</taxon>
        <taxon>Sphingomonadaceae</taxon>
        <taxon>Novosphingobium</taxon>
    </lineage>
</organism>
<name>A0ABT0BPL2_9SPHN</name>
<dbReference type="Gene3D" id="3.40.50.2000">
    <property type="entry name" value="Glycogen Phosphorylase B"/>
    <property type="match status" value="1"/>
</dbReference>
<reference evidence="6 7" key="1">
    <citation type="submission" date="2022-04" db="EMBL/GenBank/DDBJ databases">
        <title>Identification of a novel bacterium isolated from mangrove sediments.</title>
        <authorList>
            <person name="Pan X."/>
        </authorList>
    </citation>
    <scope>NUCLEOTIDE SEQUENCE [LARGE SCALE GENOMIC DNA]</scope>
    <source>
        <strain evidence="6 7">B2638</strain>
    </source>
</reference>
<accession>A0ABT0BPL2</accession>
<keyword evidence="2" id="KW-0808">Transferase</keyword>
<evidence type="ECO:0000313" key="7">
    <source>
        <dbReference type="Proteomes" id="UP001202281"/>
    </source>
</evidence>
<evidence type="ECO:0000313" key="6">
    <source>
        <dbReference type="EMBL" id="MCJ2186966.1"/>
    </source>
</evidence>
<dbReference type="InterPro" id="IPR029489">
    <property type="entry name" value="OGT/SEC/SPY_C"/>
</dbReference>
<sequence>MHAVGLPELIAREEQDYFSLALTLATQPGRLAACKAKLSRNRMSAPLFDVTSYAVALEYLYETMWACCRAGQPRAAIAACETSDHGAKFDPGVDRL</sequence>
<keyword evidence="3" id="KW-0677">Repeat</keyword>
<proteinExistence type="predicted"/>
<evidence type="ECO:0000256" key="3">
    <source>
        <dbReference type="ARBA" id="ARBA00022737"/>
    </source>
</evidence>
<evidence type="ECO:0000256" key="1">
    <source>
        <dbReference type="ARBA" id="ARBA00004922"/>
    </source>
</evidence>
<dbReference type="EMBL" id="JALHLG010000009">
    <property type="protein sequence ID" value="MCJ2186966.1"/>
    <property type="molecule type" value="Genomic_DNA"/>
</dbReference>
<dbReference type="Pfam" id="PF13844">
    <property type="entry name" value="Glyco_transf_41"/>
    <property type="match status" value="1"/>
</dbReference>